<dbReference type="Proteomes" id="UP000029553">
    <property type="component" value="Unassembled WGS sequence"/>
</dbReference>
<comment type="caution">
    <text evidence="2">The sequence shown here is derived from an EMBL/GenBank/DDBJ whole genome shotgun (WGS) entry which is preliminary data.</text>
</comment>
<evidence type="ECO:0000313" key="2">
    <source>
        <dbReference type="EMBL" id="KGH30967.1"/>
    </source>
</evidence>
<evidence type="ECO:0000256" key="1">
    <source>
        <dbReference type="SAM" id="Phobius"/>
    </source>
</evidence>
<dbReference type="NCBIfam" id="TIGR02532">
    <property type="entry name" value="IV_pilin_GFxxxE"/>
    <property type="match status" value="1"/>
</dbReference>
<feature type="transmembrane region" description="Helical" evidence="1">
    <location>
        <begin position="12"/>
        <end position="33"/>
    </location>
</feature>
<dbReference type="InterPro" id="IPR012902">
    <property type="entry name" value="N_methyl_site"/>
</dbReference>
<proteinExistence type="predicted"/>
<dbReference type="PANTHER" id="PTHR30093">
    <property type="entry name" value="GENERAL SECRETION PATHWAY PROTEIN G"/>
    <property type="match status" value="1"/>
</dbReference>
<sequence>MHKSECVRGFTLIELLIVIAMIGILTAIAVPSYSDYLKRGRIVDGLVPLADMGAKLEQYFQDYRTYTGACSADSIAPLPAETSHFKYTCALDETPPKVTATGKGSMGGFVFTLDTQGVRKTAATPTGWTKPEANCWSSRKDGSC</sequence>
<organism evidence="2 3">
    <name type="scientific">Comamonas testosteroni</name>
    <name type="common">Pseudomonas testosteroni</name>
    <dbReference type="NCBI Taxonomy" id="285"/>
    <lineage>
        <taxon>Bacteria</taxon>
        <taxon>Pseudomonadati</taxon>
        <taxon>Pseudomonadota</taxon>
        <taxon>Betaproteobacteria</taxon>
        <taxon>Burkholderiales</taxon>
        <taxon>Comamonadaceae</taxon>
        <taxon>Comamonas</taxon>
    </lineage>
</organism>
<keyword evidence="1" id="KW-1133">Transmembrane helix</keyword>
<gene>
    <name evidence="2" type="ORF">P353_07145</name>
</gene>
<dbReference type="PANTHER" id="PTHR30093:SF47">
    <property type="entry name" value="TYPE IV PILUS NON-CORE MINOR PILIN PILE"/>
    <property type="match status" value="1"/>
</dbReference>
<reference evidence="2 3" key="1">
    <citation type="submission" date="2013-09" db="EMBL/GenBank/DDBJ databases">
        <title>High correlation between genotypes and phenotypes of environmental bacteria Comamonas testosteroni strains.</title>
        <authorList>
            <person name="Liu L."/>
            <person name="Zhu W."/>
            <person name="Xia X."/>
            <person name="Xu B."/>
            <person name="Luo M."/>
            <person name="Wang G."/>
        </authorList>
    </citation>
    <scope>NUCLEOTIDE SEQUENCE [LARGE SCALE GENOMIC DNA]</scope>
    <source>
        <strain evidence="2 3">JL40</strain>
    </source>
</reference>
<dbReference type="Pfam" id="PF16732">
    <property type="entry name" value="ComP_DUS"/>
    <property type="match status" value="1"/>
</dbReference>
<name>A0A096HPS1_COMTE</name>
<dbReference type="GO" id="GO:0043683">
    <property type="term" value="P:type IV pilus assembly"/>
    <property type="evidence" value="ECO:0007669"/>
    <property type="project" value="InterPro"/>
</dbReference>
<dbReference type="InterPro" id="IPR045584">
    <property type="entry name" value="Pilin-like"/>
</dbReference>
<accession>A0A096HPS1</accession>
<dbReference type="SUPFAM" id="SSF54523">
    <property type="entry name" value="Pili subunits"/>
    <property type="match status" value="1"/>
</dbReference>
<dbReference type="InterPro" id="IPR031982">
    <property type="entry name" value="PilE-like"/>
</dbReference>
<evidence type="ECO:0000313" key="3">
    <source>
        <dbReference type="Proteomes" id="UP000029553"/>
    </source>
</evidence>
<dbReference type="Pfam" id="PF07963">
    <property type="entry name" value="N_methyl"/>
    <property type="match status" value="1"/>
</dbReference>
<dbReference type="AlphaFoldDB" id="A0A096HPS1"/>
<keyword evidence="1" id="KW-0812">Transmembrane</keyword>
<protein>
    <submittedName>
        <fullName evidence="2">Fimbrial biogenesis protein</fullName>
    </submittedName>
</protein>
<dbReference type="Gene3D" id="3.30.700.10">
    <property type="entry name" value="Glycoprotein, Type 4 Pilin"/>
    <property type="match status" value="1"/>
</dbReference>
<dbReference type="EMBL" id="AWOR01000032">
    <property type="protein sequence ID" value="KGH30967.1"/>
    <property type="molecule type" value="Genomic_DNA"/>
</dbReference>
<keyword evidence="1" id="KW-0472">Membrane</keyword>
<dbReference type="PROSITE" id="PS00409">
    <property type="entry name" value="PROKAR_NTER_METHYL"/>
    <property type="match status" value="1"/>
</dbReference>